<keyword evidence="2" id="KW-1133">Transmembrane helix</keyword>
<dbReference type="EMBL" id="QGDD01000009">
    <property type="protein sequence ID" value="PWN01420.1"/>
    <property type="molecule type" value="Genomic_DNA"/>
</dbReference>
<reference evidence="3 4" key="1">
    <citation type="submission" date="2018-05" db="EMBL/GenBank/DDBJ databases">
        <title>Nocardioides silvaticus genome.</title>
        <authorList>
            <person name="Li C."/>
            <person name="Wang G."/>
        </authorList>
    </citation>
    <scope>NUCLEOTIDE SEQUENCE [LARGE SCALE GENOMIC DNA]</scope>
    <source>
        <strain evidence="3 4">CCTCC AB 2018079</strain>
    </source>
</reference>
<accession>A0A316TAI9</accession>
<feature type="compositionally biased region" description="Low complexity" evidence="1">
    <location>
        <begin position="269"/>
        <end position="290"/>
    </location>
</feature>
<sequence length="442" mass="46097">MELHESLAQLARDHGESLFAEADAFRGALDDYLDEGSASTGTINLLTDAVRLGALQSMVTMLDSGAGVEDAVESAGQRLSRDRGSADVAGSQWACAVLGYALGKVPVELATRLRPDALTAETPHGEPGGSTAPRPAVSPDAHLSEPTNIARPEDLPGYSPAQQWPSPTSAPPSAQAPATPPQPTQLPGQPGQPSHQPLQHQPQQPQQPQYAAAPSYSPGGGSGYGPPPQKKSSNGLLIGAIAGMVALGVIAIVLIIALSGGDDDKSADDQSSTTSQTSDTVETSDTVTTDPALTLQGNGYSYQFPNDDWKDLTADTPDTTGTIDTIAAPGDSLTTARGNILVESSSAFGVTDPAEIAEDWKRLLTSSTGATPTDIGTRDIGGKTAIGVELKWTNDNDFDVHQIAYLVISGEDQYSITASFRQGDSGFKDTYDGVLDTWVWEE</sequence>
<keyword evidence="2" id="KW-0812">Transmembrane</keyword>
<feature type="region of interest" description="Disordered" evidence="1">
    <location>
        <begin position="119"/>
        <end position="229"/>
    </location>
</feature>
<keyword evidence="4" id="KW-1185">Reference proteome</keyword>
<feature type="region of interest" description="Disordered" evidence="1">
    <location>
        <begin position="261"/>
        <end position="300"/>
    </location>
</feature>
<evidence type="ECO:0000313" key="4">
    <source>
        <dbReference type="Proteomes" id="UP000245507"/>
    </source>
</evidence>
<evidence type="ECO:0000313" key="3">
    <source>
        <dbReference type="EMBL" id="PWN01420.1"/>
    </source>
</evidence>
<feature type="compositionally biased region" description="Low complexity" evidence="1">
    <location>
        <begin position="159"/>
        <end position="177"/>
    </location>
</feature>
<keyword evidence="2" id="KW-0472">Membrane</keyword>
<dbReference type="OrthoDB" id="3769400at2"/>
<dbReference type="SUPFAM" id="SSF81995">
    <property type="entry name" value="beta-sandwich domain of Sec23/24"/>
    <property type="match status" value="1"/>
</dbReference>
<proteinExistence type="predicted"/>
<feature type="compositionally biased region" description="Low complexity" evidence="1">
    <location>
        <begin position="185"/>
        <end position="217"/>
    </location>
</feature>
<name>A0A316TAI9_9ACTN</name>
<feature type="transmembrane region" description="Helical" evidence="2">
    <location>
        <begin position="236"/>
        <end position="258"/>
    </location>
</feature>
<protein>
    <submittedName>
        <fullName evidence="3">Uncharacterized protein</fullName>
    </submittedName>
</protein>
<evidence type="ECO:0000256" key="1">
    <source>
        <dbReference type="SAM" id="MobiDB-lite"/>
    </source>
</evidence>
<dbReference type="AlphaFoldDB" id="A0A316TAI9"/>
<evidence type="ECO:0000256" key="2">
    <source>
        <dbReference type="SAM" id="Phobius"/>
    </source>
</evidence>
<gene>
    <name evidence="3" type="ORF">DJ010_17830</name>
</gene>
<organism evidence="3 4">
    <name type="scientific">Nocardioides silvaticus</name>
    <dbReference type="NCBI Taxonomy" id="2201891"/>
    <lineage>
        <taxon>Bacteria</taxon>
        <taxon>Bacillati</taxon>
        <taxon>Actinomycetota</taxon>
        <taxon>Actinomycetes</taxon>
        <taxon>Propionibacteriales</taxon>
        <taxon>Nocardioidaceae</taxon>
        <taxon>Nocardioides</taxon>
    </lineage>
</organism>
<dbReference type="Gene3D" id="3.40.1000.10">
    <property type="entry name" value="Mog1/PsbP, alpha/beta/alpha sandwich"/>
    <property type="match status" value="1"/>
</dbReference>
<comment type="caution">
    <text evidence="3">The sequence shown here is derived from an EMBL/GenBank/DDBJ whole genome shotgun (WGS) entry which is preliminary data.</text>
</comment>
<dbReference type="RefSeq" id="WP_109696271.1">
    <property type="nucleotide sequence ID" value="NZ_QGDD01000009.1"/>
</dbReference>
<dbReference type="Proteomes" id="UP000245507">
    <property type="component" value="Unassembled WGS sequence"/>
</dbReference>